<name>A0A085NMZ0_9BILA</name>
<accession>A0A085NMZ0</accession>
<gene>
    <name evidence="1" type="ORF">M514_16958</name>
</gene>
<organism evidence="1">
    <name type="scientific">Trichuris suis</name>
    <name type="common">pig whipworm</name>
    <dbReference type="NCBI Taxonomy" id="68888"/>
    <lineage>
        <taxon>Eukaryota</taxon>
        <taxon>Metazoa</taxon>
        <taxon>Ecdysozoa</taxon>
        <taxon>Nematoda</taxon>
        <taxon>Enoplea</taxon>
        <taxon>Dorylaimia</taxon>
        <taxon>Trichinellida</taxon>
        <taxon>Trichuridae</taxon>
        <taxon>Trichuris</taxon>
    </lineage>
</organism>
<dbReference type="AlphaFoldDB" id="A0A085NMZ0"/>
<reference evidence="1" key="1">
    <citation type="journal article" date="2014" name="Nat. Genet.">
        <title>Genome and transcriptome of the porcine whipworm Trichuris suis.</title>
        <authorList>
            <person name="Jex A.R."/>
            <person name="Nejsum P."/>
            <person name="Schwarz E.M."/>
            <person name="Hu L."/>
            <person name="Young N.D."/>
            <person name="Hall R.S."/>
            <person name="Korhonen P.K."/>
            <person name="Liao S."/>
            <person name="Thamsborg S."/>
            <person name="Xia J."/>
            <person name="Xu P."/>
            <person name="Wang S."/>
            <person name="Scheerlinck J.P."/>
            <person name="Hofmann A."/>
            <person name="Sternberg P.W."/>
            <person name="Wang J."/>
            <person name="Gasser R.B."/>
        </authorList>
    </citation>
    <scope>NUCLEOTIDE SEQUENCE [LARGE SCALE GENOMIC DNA]</scope>
    <source>
        <strain evidence="1">DCEP-RM93F</strain>
    </source>
</reference>
<proteinExistence type="predicted"/>
<sequence length="68" mass="7604">MKKKDRRTPVCVKPEKQYSPDGIVNSFAIAAFIRCGSRDVPMLARMKCYQRIMKVTLGPVAFAVKTVG</sequence>
<evidence type="ECO:0000313" key="1">
    <source>
        <dbReference type="EMBL" id="KFD70836.1"/>
    </source>
</evidence>
<protein>
    <submittedName>
        <fullName evidence="1">Uncharacterized protein</fullName>
    </submittedName>
</protein>
<dbReference type="Proteomes" id="UP000030758">
    <property type="component" value="Unassembled WGS sequence"/>
</dbReference>
<dbReference type="EMBL" id="KL367485">
    <property type="protein sequence ID" value="KFD70836.1"/>
    <property type="molecule type" value="Genomic_DNA"/>
</dbReference>